<sequence>MHQTKKLRIDSVPQPTGWGLGHDDMANLWLAASRVESLPMDSYNGFGKWNCKLPIGFLPTSYDRARFGLLSSADLLALCIWFGQRLLSI</sequence>
<organism evidence="1 2">
    <name type="scientific">Canavalia gladiata</name>
    <name type="common">Sword bean</name>
    <name type="synonym">Dolichos gladiatus</name>
    <dbReference type="NCBI Taxonomy" id="3824"/>
    <lineage>
        <taxon>Eukaryota</taxon>
        <taxon>Viridiplantae</taxon>
        <taxon>Streptophyta</taxon>
        <taxon>Embryophyta</taxon>
        <taxon>Tracheophyta</taxon>
        <taxon>Spermatophyta</taxon>
        <taxon>Magnoliopsida</taxon>
        <taxon>eudicotyledons</taxon>
        <taxon>Gunneridae</taxon>
        <taxon>Pentapetalae</taxon>
        <taxon>rosids</taxon>
        <taxon>fabids</taxon>
        <taxon>Fabales</taxon>
        <taxon>Fabaceae</taxon>
        <taxon>Papilionoideae</taxon>
        <taxon>50 kb inversion clade</taxon>
        <taxon>NPAAA clade</taxon>
        <taxon>indigoferoid/millettioid clade</taxon>
        <taxon>Phaseoleae</taxon>
        <taxon>Canavalia</taxon>
    </lineage>
</organism>
<evidence type="ECO:0000313" key="1">
    <source>
        <dbReference type="EMBL" id="KAK7331271.1"/>
    </source>
</evidence>
<accession>A0AAN9L9J7</accession>
<protein>
    <submittedName>
        <fullName evidence="1">Uncharacterized protein</fullName>
    </submittedName>
</protein>
<gene>
    <name evidence="1" type="ORF">VNO77_25491</name>
</gene>
<dbReference type="AlphaFoldDB" id="A0AAN9L9J7"/>
<reference evidence="1 2" key="1">
    <citation type="submission" date="2024-01" db="EMBL/GenBank/DDBJ databases">
        <title>The genomes of 5 underutilized Papilionoideae crops provide insights into root nodulation and disease resistanc.</title>
        <authorList>
            <person name="Jiang F."/>
        </authorList>
    </citation>
    <scope>NUCLEOTIDE SEQUENCE [LARGE SCALE GENOMIC DNA]</scope>
    <source>
        <strain evidence="1">LVBAO_FW01</strain>
        <tissue evidence="1">Leaves</tissue>
    </source>
</reference>
<dbReference type="EMBL" id="JAYMYQ010000005">
    <property type="protein sequence ID" value="KAK7331271.1"/>
    <property type="molecule type" value="Genomic_DNA"/>
</dbReference>
<evidence type="ECO:0000313" key="2">
    <source>
        <dbReference type="Proteomes" id="UP001367508"/>
    </source>
</evidence>
<comment type="caution">
    <text evidence="1">The sequence shown here is derived from an EMBL/GenBank/DDBJ whole genome shotgun (WGS) entry which is preliminary data.</text>
</comment>
<name>A0AAN9L9J7_CANGL</name>
<keyword evidence="2" id="KW-1185">Reference proteome</keyword>
<dbReference type="Proteomes" id="UP001367508">
    <property type="component" value="Unassembled WGS sequence"/>
</dbReference>
<proteinExistence type="predicted"/>